<organism evidence="2">
    <name type="scientific">Oryza meridionalis</name>
    <dbReference type="NCBI Taxonomy" id="40149"/>
    <lineage>
        <taxon>Eukaryota</taxon>
        <taxon>Viridiplantae</taxon>
        <taxon>Streptophyta</taxon>
        <taxon>Embryophyta</taxon>
        <taxon>Tracheophyta</taxon>
        <taxon>Spermatophyta</taxon>
        <taxon>Magnoliopsida</taxon>
        <taxon>Liliopsida</taxon>
        <taxon>Poales</taxon>
        <taxon>Poaceae</taxon>
        <taxon>BOP clade</taxon>
        <taxon>Oryzoideae</taxon>
        <taxon>Oryzeae</taxon>
        <taxon>Oryzinae</taxon>
        <taxon>Oryza</taxon>
    </lineage>
</organism>
<keyword evidence="3" id="KW-1185">Reference proteome</keyword>
<dbReference type="HOGENOM" id="CLU_2926571_0_0_1"/>
<dbReference type="eggNOG" id="KOG2238">
    <property type="taxonomic scope" value="Eukaryota"/>
</dbReference>
<proteinExistence type="predicted"/>
<evidence type="ECO:0000313" key="2">
    <source>
        <dbReference type="EnsemblPlants" id="OMERI02G35900.1"/>
    </source>
</evidence>
<evidence type="ECO:0000313" key="3">
    <source>
        <dbReference type="Proteomes" id="UP000008021"/>
    </source>
</evidence>
<protein>
    <submittedName>
        <fullName evidence="2">Uncharacterized protein</fullName>
    </submittedName>
</protein>
<evidence type="ECO:0000256" key="1">
    <source>
        <dbReference type="SAM" id="MobiDB-lite"/>
    </source>
</evidence>
<dbReference type="Gramene" id="OMERI02G35900.1">
    <property type="protein sequence ID" value="OMERI02G35900.1"/>
    <property type="gene ID" value="OMERI02G35900"/>
</dbReference>
<feature type="region of interest" description="Disordered" evidence="1">
    <location>
        <begin position="35"/>
        <end position="61"/>
    </location>
</feature>
<dbReference type="EnsemblPlants" id="OMERI02G35900.1">
    <property type="protein sequence ID" value="OMERI02G35900.1"/>
    <property type="gene ID" value="OMERI02G35900"/>
</dbReference>
<name>A0A0E0CTE9_9ORYZ</name>
<reference evidence="2" key="1">
    <citation type="submission" date="2015-04" db="UniProtKB">
        <authorList>
            <consortium name="EnsemblPlants"/>
        </authorList>
    </citation>
    <scope>IDENTIFICATION</scope>
</reference>
<dbReference type="STRING" id="40149.A0A0E0CTE9"/>
<sequence>MALAFLLGFLLGLLALAALEAAALLWLVRRLRRRDSAPQTAPGPDAVELPGERPFPYQKQG</sequence>
<accession>A0A0E0CTE9</accession>
<reference evidence="2" key="2">
    <citation type="submission" date="2018-05" db="EMBL/GenBank/DDBJ databases">
        <title>OmerRS3 (Oryza meridionalis Reference Sequence Version 3).</title>
        <authorList>
            <person name="Zhang J."/>
            <person name="Kudrna D."/>
            <person name="Lee S."/>
            <person name="Talag J."/>
            <person name="Welchert J."/>
            <person name="Wing R.A."/>
        </authorList>
    </citation>
    <scope>NUCLEOTIDE SEQUENCE [LARGE SCALE GENOMIC DNA]</scope>
    <source>
        <strain evidence="2">cv. OR44</strain>
    </source>
</reference>
<dbReference type="AlphaFoldDB" id="A0A0E0CTE9"/>
<dbReference type="Proteomes" id="UP000008021">
    <property type="component" value="Chromosome 2"/>
</dbReference>